<keyword evidence="6" id="KW-1185">Reference proteome</keyword>
<feature type="compositionally biased region" description="Basic residues" evidence="3">
    <location>
        <begin position="214"/>
        <end position="223"/>
    </location>
</feature>
<gene>
    <name evidence="5" type="ORF">INT43_007324</name>
</gene>
<keyword evidence="2" id="KW-0539">Nucleus</keyword>
<name>A0A8H7UKN9_MORIS</name>
<dbReference type="InterPro" id="IPR001138">
    <property type="entry name" value="Zn2Cys6_DnaBD"/>
</dbReference>
<feature type="region of interest" description="Disordered" evidence="3">
    <location>
        <begin position="105"/>
        <end position="128"/>
    </location>
</feature>
<feature type="region of interest" description="Disordered" evidence="3">
    <location>
        <begin position="212"/>
        <end position="257"/>
    </location>
</feature>
<dbReference type="EMBL" id="JAEPQZ010000004">
    <property type="protein sequence ID" value="KAG2182394.1"/>
    <property type="molecule type" value="Genomic_DNA"/>
</dbReference>
<sequence length="454" mass="50228">MYNQNENVPLVWPNAARRQNDETYRPDDEALSQSPDYGQPYMPIGAYEEYSRYGTGTEPAQPDMGPERSPIVIYPMSQHHPNWDPYRSPSGTPHFTAAAHQSLYQHPGSGRSTYQPYEARPHTQQPSQFTTAESYWATPYYNNSEYSHQSRSHSTPPFYPNLDSGEMTAGVAKPPPYVIKACASCKASHVACDPGRPCQRCLRLGKADTCVDAKRKKRGRPKNSSKSQSSQPPAVTTDSAGSSSTEATPITMGQSQEPPDQLLELNQLLGEYAHQNVQKLTPSEQSSTSNIETHSGASSGQRKITAVSPSTYMQTAGREGQSSIRKQKSLPSSMAVRRGSSTSPVGTPKRRNSHRSTEDVSMPIQPIMLQHHQSVHYPGSQHRQIQQTLPVQDLPSLTGISPETQGYHHMRTSAQTQMPSSSTSHARAIHPLSTQFTFLSDDGESEHQNIHHHQ</sequence>
<dbReference type="PROSITE" id="PS50048">
    <property type="entry name" value="ZN2_CY6_FUNGAL_2"/>
    <property type="match status" value="1"/>
</dbReference>
<comment type="caution">
    <text evidence="5">The sequence shown here is derived from an EMBL/GenBank/DDBJ whole genome shotgun (WGS) entry which is preliminary data.</text>
</comment>
<dbReference type="PROSITE" id="PS00463">
    <property type="entry name" value="ZN2_CY6_FUNGAL_1"/>
    <property type="match status" value="1"/>
</dbReference>
<feature type="region of interest" description="Disordered" evidence="3">
    <location>
        <begin position="278"/>
        <end position="359"/>
    </location>
</feature>
<dbReference type="Pfam" id="PF00172">
    <property type="entry name" value="Zn_clus"/>
    <property type="match status" value="1"/>
</dbReference>
<dbReference type="AlphaFoldDB" id="A0A8H7UKN9"/>
<evidence type="ECO:0000256" key="2">
    <source>
        <dbReference type="ARBA" id="ARBA00023242"/>
    </source>
</evidence>
<dbReference type="OrthoDB" id="1555531at2759"/>
<evidence type="ECO:0000256" key="3">
    <source>
        <dbReference type="SAM" id="MobiDB-lite"/>
    </source>
</evidence>
<dbReference type="SUPFAM" id="SSF57701">
    <property type="entry name" value="Zn2/Cys6 DNA-binding domain"/>
    <property type="match status" value="1"/>
</dbReference>
<feature type="compositionally biased region" description="Polar residues" evidence="3">
    <location>
        <begin position="278"/>
        <end position="332"/>
    </location>
</feature>
<organism evidence="5 6">
    <name type="scientific">Mortierella isabellina</name>
    <name type="common">Filamentous fungus</name>
    <name type="synonym">Umbelopsis isabellina</name>
    <dbReference type="NCBI Taxonomy" id="91625"/>
    <lineage>
        <taxon>Eukaryota</taxon>
        <taxon>Fungi</taxon>
        <taxon>Fungi incertae sedis</taxon>
        <taxon>Mucoromycota</taxon>
        <taxon>Mucoromycotina</taxon>
        <taxon>Umbelopsidomycetes</taxon>
        <taxon>Umbelopsidales</taxon>
        <taxon>Umbelopsidaceae</taxon>
        <taxon>Umbelopsis</taxon>
    </lineage>
</organism>
<dbReference type="CDD" id="cd00067">
    <property type="entry name" value="GAL4"/>
    <property type="match status" value="1"/>
</dbReference>
<dbReference type="InterPro" id="IPR036864">
    <property type="entry name" value="Zn2-C6_fun-type_DNA-bd_sf"/>
</dbReference>
<protein>
    <recommendedName>
        <fullName evidence="4">Zn(2)-C6 fungal-type domain-containing protein</fullName>
    </recommendedName>
</protein>
<feature type="compositionally biased region" description="Low complexity" evidence="3">
    <location>
        <begin position="224"/>
        <end position="233"/>
    </location>
</feature>
<dbReference type="InterPro" id="IPR050335">
    <property type="entry name" value="ERT1_acuK_gluconeogen_tf"/>
</dbReference>
<reference evidence="5" key="1">
    <citation type="submission" date="2020-12" db="EMBL/GenBank/DDBJ databases">
        <title>Metabolic potential, ecology and presence of endohyphal bacteria is reflected in genomic diversity of Mucoromycotina.</title>
        <authorList>
            <person name="Muszewska A."/>
            <person name="Okrasinska A."/>
            <person name="Steczkiewicz K."/>
            <person name="Drgas O."/>
            <person name="Orlowska M."/>
            <person name="Perlinska-Lenart U."/>
            <person name="Aleksandrzak-Piekarczyk T."/>
            <person name="Szatraj K."/>
            <person name="Zielenkiewicz U."/>
            <person name="Pilsyk S."/>
            <person name="Malc E."/>
            <person name="Mieczkowski P."/>
            <person name="Kruszewska J.S."/>
            <person name="Biernat P."/>
            <person name="Pawlowska J."/>
        </authorList>
    </citation>
    <scope>NUCLEOTIDE SEQUENCE</scope>
    <source>
        <strain evidence="5">WA0000067209</strain>
    </source>
</reference>
<dbReference type="Proteomes" id="UP000654370">
    <property type="component" value="Unassembled WGS sequence"/>
</dbReference>
<feature type="compositionally biased region" description="Basic and acidic residues" evidence="3">
    <location>
        <begin position="18"/>
        <end position="28"/>
    </location>
</feature>
<proteinExistence type="predicted"/>
<dbReference type="Gene3D" id="4.10.240.10">
    <property type="entry name" value="Zn(2)-C6 fungal-type DNA-binding domain"/>
    <property type="match status" value="1"/>
</dbReference>
<keyword evidence="1" id="KW-0479">Metal-binding</keyword>
<dbReference type="PANTHER" id="PTHR47659">
    <property type="entry name" value="ZN(II)2CYS6 TRANSCRIPTION FACTOR (EUROFUNG)-RELATED"/>
    <property type="match status" value="1"/>
</dbReference>
<dbReference type="SMART" id="SM00066">
    <property type="entry name" value="GAL4"/>
    <property type="match status" value="1"/>
</dbReference>
<evidence type="ECO:0000313" key="6">
    <source>
        <dbReference type="Proteomes" id="UP000654370"/>
    </source>
</evidence>
<dbReference type="GO" id="GO:0000981">
    <property type="term" value="F:DNA-binding transcription factor activity, RNA polymerase II-specific"/>
    <property type="evidence" value="ECO:0007669"/>
    <property type="project" value="InterPro"/>
</dbReference>
<feature type="domain" description="Zn(2)-C6 fungal-type" evidence="4">
    <location>
        <begin position="181"/>
        <end position="212"/>
    </location>
</feature>
<evidence type="ECO:0000313" key="5">
    <source>
        <dbReference type="EMBL" id="KAG2182394.1"/>
    </source>
</evidence>
<feature type="compositionally biased region" description="Polar residues" evidence="3">
    <location>
        <begin position="234"/>
        <end position="257"/>
    </location>
</feature>
<evidence type="ECO:0000256" key="1">
    <source>
        <dbReference type="ARBA" id="ARBA00022723"/>
    </source>
</evidence>
<accession>A0A8H7UKN9</accession>
<evidence type="ECO:0000259" key="4">
    <source>
        <dbReference type="PROSITE" id="PS50048"/>
    </source>
</evidence>
<feature type="region of interest" description="Disordered" evidence="3">
    <location>
        <begin position="1"/>
        <end position="43"/>
    </location>
</feature>
<dbReference type="PANTHER" id="PTHR47659:SF1">
    <property type="entry name" value="TRANSCRIPTION ACTIVATOR OF GLUCONEOGENESIS ERT1"/>
    <property type="match status" value="1"/>
</dbReference>
<dbReference type="GO" id="GO:0008270">
    <property type="term" value="F:zinc ion binding"/>
    <property type="evidence" value="ECO:0007669"/>
    <property type="project" value="InterPro"/>
</dbReference>